<dbReference type="VEuPathDB" id="FungiDB:BTJ68_05930"/>
<dbReference type="PANTHER" id="PTHR45646:SF11">
    <property type="entry name" value="SERINE_THREONINE-PROTEIN KINASE DOA"/>
    <property type="match status" value="1"/>
</dbReference>
<dbReference type="InterPro" id="IPR008271">
    <property type="entry name" value="Ser/Thr_kinase_AS"/>
</dbReference>
<dbReference type="EMBL" id="QWIQ01000269">
    <property type="protein sequence ID" value="RMY97247.1"/>
    <property type="molecule type" value="Genomic_DNA"/>
</dbReference>
<dbReference type="SUPFAM" id="SSF56112">
    <property type="entry name" value="Protein kinase-like (PK-like)"/>
    <property type="match status" value="1"/>
</dbReference>
<organism evidence="7 8">
    <name type="scientific">Hortaea werneckii</name>
    <name type="common">Black yeast</name>
    <name type="synonym">Cladosporium werneckii</name>
    <dbReference type="NCBI Taxonomy" id="91943"/>
    <lineage>
        <taxon>Eukaryota</taxon>
        <taxon>Fungi</taxon>
        <taxon>Dikarya</taxon>
        <taxon>Ascomycota</taxon>
        <taxon>Pezizomycotina</taxon>
        <taxon>Dothideomycetes</taxon>
        <taxon>Dothideomycetidae</taxon>
        <taxon>Mycosphaerellales</taxon>
        <taxon>Teratosphaeriaceae</taxon>
        <taxon>Hortaea</taxon>
    </lineage>
</organism>
<feature type="domain" description="Protein kinase" evidence="6">
    <location>
        <begin position="61"/>
        <end position="435"/>
    </location>
</feature>
<dbReference type="Pfam" id="PF00069">
    <property type="entry name" value="Pkinase"/>
    <property type="match status" value="1"/>
</dbReference>
<dbReference type="PANTHER" id="PTHR45646">
    <property type="entry name" value="SERINE/THREONINE-PROTEIN KINASE DOA-RELATED"/>
    <property type="match status" value="1"/>
</dbReference>
<keyword evidence="4" id="KW-0418">Kinase</keyword>
<name>A0A3M7G8T8_HORWE</name>
<dbReference type="SMART" id="SM00220">
    <property type="entry name" value="S_TKc"/>
    <property type="match status" value="1"/>
</dbReference>
<evidence type="ECO:0000256" key="2">
    <source>
        <dbReference type="ARBA" id="ARBA00022679"/>
    </source>
</evidence>
<accession>A0A3M7G8T8</accession>
<reference evidence="7 8" key="1">
    <citation type="journal article" date="2018" name="BMC Genomics">
        <title>Genomic evidence for intraspecific hybridization in a clonal and extremely halotolerant yeast.</title>
        <authorList>
            <person name="Gostincar C."/>
            <person name="Stajich J.E."/>
            <person name="Zupancic J."/>
            <person name="Zalar P."/>
            <person name="Gunde-Cimerman N."/>
        </authorList>
    </citation>
    <scope>NUCLEOTIDE SEQUENCE [LARGE SCALE GENOMIC DNA]</scope>
    <source>
        <strain evidence="7 8">EXF-171</strain>
    </source>
</reference>
<sequence>MALVKRAWMAFRRLAWQPLAFPKEGTVRVHASDKIEEESLPGYVATHYCSVRIGQVLKERYQIVGKLGFGIASTVWLARDLEQCQHVALKLCIQSALLGSELDTELEVYRRIAESPESHPGRSALRSLLDSFEVETPEGKHRCLVHTPLWESMLSFKHRNPVGRLPQPVIAFMLKRLFHALDLLHNECHVAHTDIKEANILLPADSSIMTQFEKEELEQPSPMKEVDGGIIYLSREMGIPRAFGAPVLCDFGSAVSLDDGSEHREDIQPNFYRSPEVILDIPWTYKVDIWNVGCMIWDAFQGEHLFTGHDPEHNTYRGRAHLSEIIALLGPPPPSLLAQANLRSKFFSDEGKLHPHSLLLIAHVVHEADLAIFKGEFSAGIPLLHPHPLEQRETTLQGGANTEDRALFLQFMRKMLQWHPENRSSARELAEDEWILRHGT</sequence>
<dbReference type="GO" id="GO:0043484">
    <property type="term" value="P:regulation of RNA splicing"/>
    <property type="evidence" value="ECO:0007669"/>
    <property type="project" value="TreeGrafter"/>
</dbReference>
<evidence type="ECO:0000256" key="4">
    <source>
        <dbReference type="ARBA" id="ARBA00022777"/>
    </source>
</evidence>
<dbReference type="Proteomes" id="UP000281468">
    <property type="component" value="Unassembled WGS sequence"/>
</dbReference>
<dbReference type="PROSITE" id="PS00108">
    <property type="entry name" value="PROTEIN_KINASE_ST"/>
    <property type="match status" value="1"/>
</dbReference>
<dbReference type="InterPro" id="IPR000719">
    <property type="entry name" value="Prot_kinase_dom"/>
</dbReference>
<dbReference type="GO" id="GO:0004674">
    <property type="term" value="F:protein serine/threonine kinase activity"/>
    <property type="evidence" value="ECO:0007669"/>
    <property type="project" value="UniProtKB-KW"/>
</dbReference>
<dbReference type="InterPro" id="IPR011009">
    <property type="entry name" value="Kinase-like_dom_sf"/>
</dbReference>
<evidence type="ECO:0000313" key="8">
    <source>
        <dbReference type="Proteomes" id="UP000281468"/>
    </source>
</evidence>
<evidence type="ECO:0000256" key="3">
    <source>
        <dbReference type="ARBA" id="ARBA00022741"/>
    </source>
</evidence>
<keyword evidence="5" id="KW-0067">ATP-binding</keyword>
<comment type="caution">
    <text evidence="7">The sequence shown here is derived from an EMBL/GenBank/DDBJ whole genome shotgun (WGS) entry which is preliminary data.</text>
</comment>
<dbReference type="GO" id="GO:0005634">
    <property type="term" value="C:nucleus"/>
    <property type="evidence" value="ECO:0007669"/>
    <property type="project" value="TreeGrafter"/>
</dbReference>
<dbReference type="PROSITE" id="PS50011">
    <property type="entry name" value="PROTEIN_KINASE_DOM"/>
    <property type="match status" value="1"/>
</dbReference>
<evidence type="ECO:0000256" key="1">
    <source>
        <dbReference type="ARBA" id="ARBA00022527"/>
    </source>
</evidence>
<evidence type="ECO:0000256" key="5">
    <source>
        <dbReference type="ARBA" id="ARBA00022840"/>
    </source>
</evidence>
<keyword evidence="2" id="KW-0808">Transferase</keyword>
<protein>
    <recommendedName>
        <fullName evidence="6">Protein kinase domain-containing protein</fullName>
    </recommendedName>
</protein>
<dbReference type="GO" id="GO:0005524">
    <property type="term" value="F:ATP binding"/>
    <property type="evidence" value="ECO:0007669"/>
    <property type="project" value="UniProtKB-KW"/>
</dbReference>
<keyword evidence="3" id="KW-0547">Nucleotide-binding</keyword>
<evidence type="ECO:0000313" key="7">
    <source>
        <dbReference type="EMBL" id="RMY97247.1"/>
    </source>
</evidence>
<keyword evidence="1" id="KW-0723">Serine/threonine-protein kinase</keyword>
<proteinExistence type="predicted"/>
<evidence type="ECO:0000259" key="6">
    <source>
        <dbReference type="PROSITE" id="PS50011"/>
    </source>
</evidence>
<dbReference type="Gene3D" id="1.10.510.10">
    <property type="entry name" value="Transferase(Phosphotransferase) domain 1"/>
    <property type="match status" value="1"/>
</dbReference>
<gene>
    <name evidence="7" type="ORF">D0862_08168</name>
</gene>
<dbReference type="AlphaFoldDB" id="A0A3M7G8T8"/>
<dbReference type="Gene3D" id="3.30.200.20">
    <property type="entry name" value="Phosphorylase Kinase, domain 1"/>
    <property type="match status" value="1"/>
</dbReference>
<dbReference type="InterPro" id="IPR051175">
    <property type="entry name" value="CLK_kinases"/>
</dbReference>